<gene>
    <name evidence="2" type="ORF">CDO52_16000</name>
</gene>
<dbReference type="Gene3D" id="3.10.450.50">
    <property type="match status" value="1"/>
</dbReference>
<name>A0A223SDQ7_9ACTN</name>
<proteinExistence type="predicted"/>
<evidence type="ECO:0000313" key="3">
    <source>
        <dbReference type="Proteomes" id="UP000215005"/>
    </source>
</evidence>
<dbReference type="SUPFAM" id="SSF54427">
    <property type="entry name" value="NTF2-like"/>
    <property type="match status" value="1"/>
</dbReference>
<accession>A0A223SDQ7</accession>
<dbReference type="InterPro" id="IPR037401">
    <property type="entry name" value="SnoaL-like"/>
</dbReference>
<sequence length="118" mass="13362">MAQTSIHDLYRRWIDDVWNGSPEAVKDLVGDDFVGHWPDQDVHGPTELAERIGRTQAMFTDLRFELQVGPFVEENLVAGRWTGRGRTSDGEMSFFGNDILLVRDGRFVEYWVASSAGS</sequence>
<evidence type="ECO:0000259" key="1">
    <source>
        <dbReference type="Pfam" id="PF12680"/>
    </source>
</evidence>
<keyword evidence="3" id="KW-1185">Reference proteome</keyword>
<reference evidence="2 3" key="1">
    <citation type="submission" date="2017-08" db="EMBL/GenBank/DDBJ databases">
        <title>The complete genome sequence of Nocardiopsis gilva YIM 90087.</title>
        <authorList>
            <person name="Yin M."/>
            <person name="Tang S."/>
        </authorList>
    </citation>
    <scope>NUCLEOTIDE SEQUENCE [LARGE SCALE GENOMIC DNA]</scope>
    <source>
        <strain evidence="2 3">YIM 90087</strain>
    </source>
</reference>
<organism evidence="2 3">
    <name type="scientific">Nocardiopsis gilva YIM 90087</name>
    <dbReference type="NCBI Taxonomy" id="1235441"/>
    <lineage>
        <taxon>Bacteria</taxon>
        <taxon>Bacillati</taxon>
        <taxon>Actinomycetota</taxon>
        <taxon>Actinomycetes</taxon>
        <taxon>Streptosporangiales</taxon>
        <taxon>Nocardiopsidaceae</taxon>
        <taxon>Nocardiopsis</taxon>
    </lineage>
</organism>
<dbReference type="InterPro" id="IPR032710">
    <property type="entry name" value="NTF2-like_dom_sf"/>
</dbReference>
<dbReference type="AlphaFoldDB" id="A0A223SDQ7"/>
<dbReference type="Proteomes" id="UP000215005">
    <property type="component" value="Chromosome"/>
</dbReference>
<protein>
    <submittedName>
        <fullName evidence="2">Polyketide cyclase</fullName>
    </submittedName>
</protein>
<dbReference type="KEGG" id="ngv:CDO52_16000"/>
<feature type="domain" description="SnoaL-like" evidence="1">
    <location>
        <begin position="11"/>
        <end position="110"/>
    </location>
</feature>
<dbReference type="OrthoDB" id="4153705at2"/>
<dbReference type="Pfam" id="PF12680">
    <property type="entry name" value="SnoaL_2"/>
    <property type="match status" value="1"/>
</dbReference>
<dbReference type="EMBL" id="CP022753">
    <property type="protein sequence ID" value="ASU86260.1"/>
    <property type="molecule type" value="Genomic_DNA"/>
</dbReference>
<evidence type="ECO:0000313" key="2">
    <source>
        <dbReference type="EMBL" id="ASU86260.1"/>
    </source>
</evidence>